<reference evidence="3 4" key="1">
    <citation type="submission" date="2024-01" db="EMBL/GenBank/DDBJ databases">
        <title>The diversity of rhizobia nodulating Mimosa spp. in eleven states of Brazil covering several biomes is determined by host plant, location, and edaphic factors.</title>
        <authorList>
            <person name="Rouws L."/>
            <person name="Barauna A."/>
            <person name="Beukes C."/>
            <person name="De Faria S.M."/>
            <person name="Gross E."/>
            <person name="Dos Reis Junior F.B."/>
            <person name="Simon M."/>
            <person name="Maluk M."/>
            <person name="Odee D.W."/>
            <person name="Kenicer G."/>
            <person name="Young J.P.W."/>
            <person name="Reis V.M."/>
            <person name="Zilli J."/>
            <person name="James E.K."/>
        </authorList>
    </citation>
    <scope>NUCLEOTIDE SEQUENCE [LARGE SCALE GENOMIC DNA]</scope>
    <source>
        <strain evidence="3 4">JPY530</strain>
    </source>
</reference>
<comment type="caution">
    <text evidence="3">The sequence shown here is derived from an EMBL/GenBank/DDBJ whole genome shotgun (WGS) entry which is preliminary data.</text>
</comment>
<dbReference type="GO" id="GO:0016491">
    <property type="term" value="F:oxidoreductase activity"/>
    <property type="evidence" value="ECO:0007669"/>
    <property type="project" value="UniProtKB-KW"/>
</dbReference>
<dbReference type="EMBL" id="JAZHGA010000026">
    <property type="protein sequence ID" value="MEM5343690.1"/>
    <property type="molecule type" value="Genomic_DNA"/>
</dbReference>
<evidence type="ECO:0000313" key="3">
    <source>
        <dbReference type="EMBL" id="MEM5343690.1"/>
    </source>
</evidence>
<keyword evidence="1" id="KW-0812">Transmembrane</keyword>
<sequence>MSIKTSASIIADQATVCSAIRGKFVAAPASTWRPLRDIAFDWIVVGLIVWAVYRMGMLITPLAIVVIGNRQRALGNMLHEASHQNLSPQRPINDMIGTLLLAAPLLNSLPHYRRQHARHHAWLGDLERDPDLIRCTVNQGDSWFQVYVRVLRSYPAWKGSLLGHLTDRHITFDQWLTIVLWWFWFEAALAVLVGTHVAWLFLLLWVVARGTAFHAITTFREMTDHYGLSRRGIFEYTREVPDHGPVSILLHPHHNGYHVTHHLFPHIPYYDLPRAHALLVQIPEFAKRARISNAYLRGQYACVDGWGVRHA</sequence>
<feature type="transmembrane region" description="Helical" evidence="1">
    <location>
        <begin position="175"/>
        <end position="193"/>
    </location>
</feature>
<accession>A0ABU9R9G5</accession>
<proteinExistence type="predicted"/>
<keyword evidence="1" id="KW-0472">Membrane</keyword>
<evidence type="ECO:0000259" key="2">
    <source>
        <dbReference type="Pfam" id="PF00487"/>
    </source>
</evidence>
<gene>
    <name evidence="3" type="ORF">V4C56_29235</name>
</gene>
<organism evidence="3 4">
    <name type="scientific">Paraburkholderia azotifigens</name>
    <dbReference type="NCBI Taxonomy" id="2057004"/>
    <lineage>
        <taxon>Bacteria</taxon>
        <taxon>Pseudomonadati</taxon>
        <taxon>Pseudomonadota</taxon>
        <taxon>Betaproteobacteria</taxon>
        <taxon>Burkholderiales</taxon>
        <taxon>Burkholderiaceae</taxon>
        <taxon>Paraburkholderia</taxon>
    </lineage>
</organism>
<dbReference type="EC" id="1.14.19.-" evidence="3"/>
<evidence type="ECO:0000313" key="4">
    <source>
        <dbReference type="Proteomes" id="UP001481677"/>
    </source>
</evidence>
<evidence type="ECO:0000256" key="1">
    <source>
        <dbReference type="SAM" id="Phobius"/>
    </source>
</evidence>
<feature type="transmembrane region" description="Helical" evidence="1">
    <location>
        <begin position="42"/>
        <end position="67"/>
    </location>
</feature>
<keyword evidence="3" id="KW-0560">Oxidoreductase</keyword>
<dbReference type="Proteomes" id="UP001481677">
    <property type="component" value="Unassembled WGS sequence"/>
</dbReference>
<dbReference type="Pfam" id="PF00487">
    <property type="entry name" value="FA_desaturase"/>
    <property type="match status" value="1"/>
</dbReference>
<dbReference type="RefSeq" id="WP_342959304.1">
    <property type="nucleotide sequence ID" value="NZ_JAZHFZ010000030.1"/>
</dbReference>
<feature type="domain" description="Fatty acid desaturase" evidence="2">
    <location>
        <begin position="60"/>
        <end position="284"/>
    </location>
</feature>
<keyword evidence="4" id="KW-1185">Reference proteome</keyword>
<name>A0ABU9R9G5_9BURK</name>
<dbReference type="InterPro" id="IPR005804">
    <property type="entry name" value="FA_desaturase_dom"/>
</dbReference>
<keyword evidence="1" id="KW-1133">Transmembrane helix</keyword>
<protein>
    <submittedName>
        <fullName evidence="3">Fatty acid desaturase</fullName>
        <ecNumber evidence="3">1.14.19.-</ecNumber>
    </submittedName>
</protein>